<dbReference type="EMBL" id="HBUF01484161">
    <property type="protein sequence ID" value="CAG6745093.1"/>
    <property type="molecule type" value="Transcribed_RNA"/>
</dbReference>
<protein>
    <submittedName>
        <fullName evidence="1">Uncharacterized protein</fullName>
    </submittedName>
</protein>
<dbReference type="EMBL" id="HBUF01484162">
    <property type="protein sequence ID" value="CAG6745094.1"/>
    <property type="molecule type" value="Transcribed_RNA"/>
</dbReference>
<name>A0A8D9EA84_9HEMI</name>
<organism evidence="1">
    <name type="scientific">Cacopsylla melanoneura</name>
    <dbReference type="NCBI Taxonomy" id="428564"/>
    <lineage>
        <taxon>Eukaryota</taxon>
        <taxon>Metazoa</taxon>
        <taxon>Ecdysozoa</taxon>
        <taxon>Arthropoda</taxon>
        <taxon>Hexapoda</taxon>
        <taxon>Insecta</taxon>
        <taxon>Pterygota</taxon>
        <taxon>Neoptera</taxon>
        <taxon>Paraneoptera</taxon>
        <taxon>Hemiptera</taxon>
        <taxon>Sternorrhyncha</taxon>
        <taxon>Psylloidea</taxon>
        <taxon>Psyllidae</taxon>
        <taxon>Psyllinae</taxon>
        <taxon>Cacopsylla</taxon>
    </lineage>
</organism>
<reference evidence="1" key="1">
    <citation type="submission" date="2021-05" db="EMBL/GenBank/DDBJ databases">
        <authorList>
            <person name="Alioto T."/>
            <person name="Alioto T."/>
            <person name="Gomez Garrido J."/>
        </authorList>
    </citation>
    <scope>NUCLEOTIDE SEQUENCE</scope>
</reference>
<evidence type="ECO:0000313" key="1">
    <source>
        <dbReference type="EMBL" id="CAG6745094.1"/>
    </source>
</evidence>
<accession>A0A8D9EA84</accession>
<sequence length="103" mass="11678">MWTGSKKCPPKIAFTKEIWSYMKIALFSIKMSPSYQCGLGVKNALPLKLLMKLGKALLLFFNSIEKKCHIIGVFQKSVLMFLLSNKKIPPTRLQGTNFLGQRV</sequence>
<dbReference type="AlphaFoldDB" id="A0A8D9EA84"/>
<proteinExistence type="predicted"/>